<keyword evidence="10" id="KW-0645">Protease</keyword>
<dbReference type="GO" id="GO:0043335">
    <property type="term" value="P:protein unfolding"/>
    <property type="evidence" value="ECO:0007669"/>
    <property type="project" value="InterPro"/>
</dbReference>
<dbReference type="CDD" id="cd00009">
    <property type="entry name" value="AAA"/>
    <property type="match status" value="1"/>
</dbReference>
<dbReference type="InterPro" id="IPR041546">
    <property type="entry name" value="ClpA/ClpB_AAA_lid"/>
</dbReference>
<dbReference type="Pfam" id="PF07724">
    <property type="entry name" value="AAA_2"/>
    <property type="match status" value="1"/>
</dbReference>
<dbReference type="PROSITE" id="PS51903">
    <property type="entry name" value="CLP_R"/>
    <property type="match status" value="1"/>
</dbReference>
<dbReference type="FunFam" id="3.40.50.300:FF:000025">
    <property type="entry name" value="ATP-dependent Clp protease subunit"/>
    <property type="match status" value="1"/>
</dbReference>
<dbReference type="CDD" id="cd19499">
    <property type="entry name" value="RecA-like_ClpB_Hsp104-like"/>
    <property type="match status" value="1"/>
</dbReference>
<evidence type="ECO:0000256" key="3">
    <source>
        <dbReference type="ARBA" id="ARBA00022741"/>
    </source>
</evidence>
<dbReference type="InterPro" id="IPR019489">
    <property type="entry name" value="Clp_ATPase_C"/>
</dbReference>
<evidence type="ECO:0000256" key="7">
    <source>
        <dbReference type="RuleBase" id="RU004432"/>
    </source>
</evidence>
<dbReference type="Pfam" id="PF17871">
    <property type="entry name" value="AAA_lid_9"/>
    <property type="match status" value="1"/>
</dbReference>
<evidence type="ECO:0000313" key="11">
    <source>
        <dbReference type="Proteomes" id="UP000268192"/>
    </source>
</evidence>
<dbReference type="Proteomes" id="UP000268192">
    <property type="component" value="Chromosome"/>
</dbReference>
<keyword evidence="10" id="KW-0378">Hydrolase</keyword>
<dbReference type="OrthoDB" id="9803641at2"/>
<dbReference type="SUPFAM" id="SSF52540">
    <property type="entry name" value="P-loop containing nucleoside triphosphate hydrolases"/>
    <property type="match status" value="2"/>
</dbReference>
<proteinExistence type="inferred from homology"/>
<dbReference type="InterPro" id="IPR013461">
    <property type="entry name" value="ClpA"/>
</dbReference>
<dbReference type="Pfam" id="PF10431">
    <property type="entry name" value="ClpB_D2-small"/>
    <property type="match status" value="1"/>
</dbReference>
<evidence type="ECO:0000313" key="10">
    <source>
        <dbReference type="EMBL" id="AZN72038.1"/>
    </source>
</evidence>
<dbReference type="NCBIfam" id="TIGR02639">
    <property type="entry name" value="ClpA"/>
    <property type="match status" value="1"/>
</dbReference>
<comment type="similarity">
    <text evidence="1 7">Belongs to the ClpA/ClpB family.</text>
</comment>
<dbReference type="PROSITE" id="PS00871">
    <property type="entry name" value="CLPAB_2"/>
    <property type="match status" value="1"/>
</dbReference>
<dbReference type="InterPro" id="IPR050130">
    <property type="entry name" value="ClpA_ClpB"/>
</dbReference>
<dbReference type="InterPro" id="IPR028299">
    <property type="entry name" value="ClpA/B_CS2"/>
</dbReference>
<feature type="region of interest" description="Disordered" evidence="8">
    <location>
        <begin position="147"/>
        <end position="179"/>
    </location>
</feature>
<dbReference type="Gene3D" id="3.40.50.300">
    <property type="entry name" value="P-loop containing nucleotide triphosphate hydrolases"/>
    <property type="match status" value="2"/>
</dbReference>
<dbReference type="PROSITE" id="PS00870">
    <property type="entry name" value="CLPAB_1"/>
    <property type="match status" value="1"/>
</dbReference>
<dbReference type="InterPro" id="IPR001270">
    <property type="entry name" value="ClpA/B"/>
</dbReference>
<dbReference type="InterPro" id="IPR027417">
    <property type="entry name" value="P-loop_NTPase"/>
</dbReference>
<evidence type="ECO:0000256" key="6">
    <source>
        <dbReference type="PROSITE-ProRule" id="PRU01251"/>
    </source>
</evidence>
<evidence type="ECO:0000256" key="5">
    <source>
        <dbReference type="ARBA" id="ARBA00023186"/>
    </source>
</evidence>
<reference evidence="10 11" key="1">
    <citation type="submission" date="2018-09" db="EMBL/GenBank/DDBJ databases">
        <title>Marinorhizobium profundi gen. nov., sp. nov., isolated from a deep-sea sediment sample from the New Britain Trench and proposal of Marinorhizobiaceae fam. nov. in the order Rhizobiales of the class Alphaproteobacteria.</title>
        <authorList>
            <person name="Cao J."/>
        </authorList>
    </citation>
    <scope>NUCLEOTIDE SEQUENCE [LARGE SCALE GENOMIC DNA]</scope>
    <source>
        <strain evidence="10 11">WS11</strain>
    </source>
</reference>
<dbReference type="SUPFAM" id="SSF81923">
    <property type="entry name" value="Double Clp-N motif"/>
    <property type="match status" value="1"/>
</dbReference>
<dbReference type="Pfam" id="PF00004">
    <property type="entry name" value="AAA"/>
    <property type="match status" value="1"/>
</dbReference>
<evidence type="ECO:0000259" key="9">
    <source>
        <dbReference type="PROSITE" id="PS51903"/>
    </source>
</evidence>
<keyword evidence="5 7" id="KW-0143">Chaperone</keyword>
<dbReference type="InterPro" id="IPR018368">
    <property type="entry name" value="ClpA/B_CS1"/>
</dbReference>
<dbReference type="GO" id="GO:0008233">
    <property type="term" value="F:peptidase activity"/>
    <property type="evidence" value="ECO:0007669"/>
    <property type="project" value="UniProtKB-KW"/>
</dbReference>
<dbReference type="SMART" id="SM01086">
    <property type="entry name" value="ClpB_D2-small"/>
    <property type="match status" value="1"/>
</dbReference>
<dbReference type="GO" id="GO:0005524">
    <property type="term" value="F:ATP binding"/>
    <property type="evidence" value="ECO:0007669"/>
    <property type="project" value="UniProtKB-KW"/>
</dbReference>
<evidence type="ECO:0000256" key="8">
    <source>
        <dbReference type="SAM" id="MobiDB-lite"/>
    </source>
</evidence>
<dbReference type="SMART" id="SM00382">
    <property type="entry name" value="AAA"/>
    <property type="match status" value="2"/>
</dbReference>
<keyword evidence="3 7" id="KW-0547">Nucleotide-binding</keyword>
<dbReference type="PRINTS" id="PR00300">
    <property type="entry name" value="CLPPROTEASEA"/>
</dbReference>
<accession>A0A3S9B4Y8</accession>
<gene>
    <name evidence="10" type="primary">clpA</name>
    <name evidence="10" type="ORF">D5400_12795</name>
</gene>
<dbReference type="Pfam" id="PF02861">
    <property type="entry name" value="Clp_N"/>
    <property type="match status" value="1"/>
</dbReference>
<dbReference type="RefSeq" id="WP_126010352.1">
    <property type="nucleotide sequence ID" value="NZ_CP032509.1"/>
</dbReference>
<keyword evidence="11" id="KW-1185">Reference proteome</keyword>
<evidence type="ECO:0000256" key="2">
    <source>
        <dbReference type="ARBA" id="ARBA00022737"/>
    </source>
</evidence>
<dbReference type="InterPro" id="IPR003959">
    <property type="entry name" value="ATPase_AAA_core"/>
</dbReference>
<dbReference type="InterPro" id="IPR004176">
    <property type="entry name" value="Clp_R_N"/>
</dbReference>
<organism evidence="10 11">
    <name type="scientific">Georhizobium profundi</name>
    <dbReference type="NCBI Taxonomy" id="2341112"/>
    <lineage>
        <taxon>Bacteria</taxon>
        <taxon>Pseudomonadati</taxon>
        <taxon>Pseudomonadota</taxon>
        <taxon>Alphaproteobacteria</taxon>
        <taxon>Hyphomicrobiales</taxon>
        <taxon>Rhizobiaceae</taxon>
        <taxon>Georhizobium</taxon>
    </lineage>
</organism>
<feature type="domain" description="Clp R" evidence="9">
    <location>
        <begin position="1"/>
        <end position="148"/>
    </location>
</feature>
<dbReference type="InterPro" id="IPR036628">
    <property type="entry name" value="Clp_N_dom_sf"/>
</dbReference>
<dbReference type="Gene3D" id="1.10.1780.10">
    <property type="entry name" value="Clp, N-terminal domain"/>
    <property type="match status" value="1"/>
</dbReference>
<name>A0A3S9B4Y8_9HYPH</name>
<dbReference type="GO" id="GO:0016887">
    <property type="term" value="F:ATP hydrolysis activity"/>
    <property type="evidence" value="ECO:0007669"/>
    <property type="project" value="InterPro"/>
</dbReference>
<evidence type="ECO:0000256" key="4">
    <source>
        <dbReference type="ARBA" id="ARBA00022840"/>
    </source>
</evidence>
<dbReference type="PANTHER" id="PTHR11638">
    <property type="entry name" value="ATP-DEPENDENT CLP PROTEASE"/>
    <property type="match status" value="1"/>
</dbReference>
<dbReference type="KEGG" id="abaw:D5400_12795"/>
<sequence>MPTFSSSLEKALHQALTLANERHHEYATLEHLLLALIDDADAAAVMGACNVNLDQLRSIVTQYVDNELQNLVTGYDEDSKPTSGFQRVIQRAVIHVQSSGREEVTGANVLVAIFAERESHAAYFLQEQEMTRYDAVNFISHGIAKRPGASEARPVSGADEQEEGGPNAGSDQDENGKKKAQDALTAYCVNLNEKAKKGRVDPLIGRQDEVNRTIQVLCRRSKNNPLYVGDPGVGKTAIAEGLAKRIVEKEVPEVLLDATIFSLDMGTLLAGTRYRGDFEERLKQVVKELEDTPGAVLFIDEIHTVIGAGATSGGAMDASNLLKPALSSGLIRCIGSTTYKEYRQFFEKDRALVRRFQKIDVKEPSVEDAVKILKGLKPYYEDYHKIKFTDQAIKSAVELSARYINDRKLPDKAIDVIDETGASQMLLPANKRRKTVTEKEIEATIATMARIPPKNVSQNDEQVLANLEKELRTVVYGQDTAIDALSSAIKLARAGLREPDKPIGSYLFSGPTGVGKTEVAKQLAKSLGVELLRFDMSEYMERHTVSRLLGAPPGYVGFDQGGLLTDGIDQHPHCVLLLDEIEKAHPDLFNILLQVMDHGKLTDHNGKQIDFRNVILIMTTNAGASDMQKAAIGFGSAKRTGEDTEAINRLFTPEFRNRLDAIIPFGSLPTPVIHQVVQKFVMQLEAQLAERGVTFDLSKDAIAWLAEKGYDENMGARPLGRVIQEHIKKELANEVLFGKLKKGGTVKVTVETKEGGKTGLKLDAIPDEVPVKPERKPAAKKAAKPKPAAAKTRAPKRSAERPDDGPMPDGDPAADTGSGVAVAERSDQASRKSGSSVPKVPRRK</sequence>
<dbReference type="FunFam" id="3.40.50.300:FF:000010">
    <property type="entry name" value="Chaperone clpB 1, putative"/>
    <property type="match status" value="1"/>
</dbReference>
<keyword evidence="4 7" id="KW-0067">ATP-binding</keyword>
<dbReference type="GO" id="GO:0034605">
    <property type="term" value="P:cellular response to heat"/>
    <property type="evidence" value="ECO:0007669"/>
    <property type="project" value="TreeGrafter"/>
</dbReference>
<protein>
    <submittedName>
        <fullName evidence="10">ATP-dependent Clp protease ATP-binding subunit ClpA</fullName>
    </submittedName>
</protein>
<dbReference type="GO" id="GO:0006508">
    <property type="term" value="P:proteolysis"/>
    <property type="evidence" value="ECO:0007669"/>
    <property type="project" value="UniProtKB-KW"/>
</dbReference>
<dbReference type="GO" id="GO:0005737">
    <property type="term" value="C:cytoplasm"/>
    <property type="evidence" value="ECO:0007669"/>
    <property type="project" value="TreeGrafter"/>
</dbReference>
<dbReference type="Gene3D" id="1.10.8.60">
    <property type="match status" value="2"/>
</dbReference>
<dbReference type="InterPro" id="IPR003593">
    <property type="entry name" value="AAA+_ATPase"/>
</dbReference>
<dbReference type="AlphaFoldDB" id="A0A3S9B4Y8"/>
<feature type="region of interest" description="Disordered" evidence="8">
    <location>
        <begin position="759"/>
        <end position="844"/>
    </location>
</feature>
<dbReference type="PANTHER" id="PTHR11638:SF111">
    <property type="entry name" value="ATP-DEPENDENT CLP PROTEASE ATP-BINDING SUBUNIT CLPA"/>
    <property type="match status" value="1"/>
</dbReference>
<evidence type="ECO:0000256" key="1">
    <source>
        <dbReference type="ARBA" id="ARBA00008675"/>
    </source>
</evidence>
<dbReference type="EMBL" id="CP032509">
    <property type="protein sequence ID" value="AZN72038.1"/>
    <property type="molecule type" value="Genomic_DNA"/>
</dbReference>
<keyword evidence="2 6" id="KW-0677">Repeat</keyword>